<accession>A0A2N3LWW3</accession>
<reference evidence="2 3" key="1">
    <citation type="submission" date="2017-12" db="EMBL/GenBank/DDBJ databases">
        <title>Anaerobic carbon monoxide metabolism by Pleomorphomonas carboxyditropha sp. nov., a new mesophilic hydrogenogenic carboxidotroph.</title>
        <authorList>
            <person name="Esquivel-Elizondo S."/>
            <person name="Krajmalnik-Brown R."/>
        </authorList>
    </citation>
    <scope>NUCLEOTIDE SEQUENCE [LARGE SCALE GENOMIC DNA]</scope>
    <source>
        <strain evidence="2 3">R5-392</strain>
    </source>
</reference>
<evidence type="ECO:0000313" key="3">
    <source>
        <dbReference type="Proteomes" id="UP000233491"/>
    </source>
</evidence>
<proteinExistence type="predicted"/>
<evidence type="ECO:0000256" key="1">
    <source>
        <dbReference type="SAM" id="MobiDB-lite"/>
    </source>
</evidence>
<evidence type="ECO:0000313" key="2">
    <source>
        <dbReference type="EMBL" id="PKR89121.1"/>
    </source>
</evidence>
<feature type="region of interest" description="Disordered" evidence="1">
    <location>
        <begin position="169"/>
        <end position="194"/>
    </location>
</feature>
<evidence type="ECO:0008006" key="4">
    <source>
        <dbReference type="Google" id="ProtNLM"/>
    </source>
</evidence>
<organism evidence="2 3">
    <name type="scientific">Pleomorphomonas diazotrophica</name>
    <dbReference type="NCBI Taxonomy" id="1166257"/>
    <lineage>
        <taxon>Bacteria</taxon>
        <taxon>Pseudomonadati</taxon>
        <taxon>Pseudomonadota</taxon>
        <taxon>Alphaproteobacteria</taxon>
        <taxon>Hyphomicrobiales</taxon>
        <taxon>Pleomorphomonadaceae</taxon>
        <taxon>Pleomorphomonas</taxon>
    </lineage>
</organism>
<dbReference type="AlphaFoldDB" id="A0A2N3LWW3"/>
<dbReference type="PANTHER" id="PTHR36109:SF2">
    <property type="entry name" value="MEMBRANE PROTEIN"/>
    <property type="match status" value="1"/>
</dbReference>
<dbReference type="PANTHER" id="PTHR36109">
    <property type="entry name" value="MEMBRANE PROTEIN-RELATED"/>
    <property type="match status" value="1"/>
</dbReference>
<gene>
    <name evidence="2" type="ORF">CXZ10_11440</name>
</gene>
<name>A0A2N3LWW3_9HYPH</name>
<dbReference type="EMBL" id="PJNW01000008">
    <property type="protein sequence ID" value="PKR89121.1"/>
    <property type="molecule type" value="Genomic_DNA"/>
</dbReference>
<dbReference type="OrthoDB" id="8455189at2"/>
<keyword evidence="3" id="KW-1185">Reference proteome</keyword>
<dbReference type="Proteomes" id="UP000233491">
    <property type="component" value="Unassembled WGS sequence"/>
</dbReference>
<protein>
    <recommendedName>
        <fullName evidence="4">DUF1269 domain-containing protein</fullName>
    </recommendedName>
</protein>
<comment type="caution">
    <text evidence="2">The sequence shown here is derived from an EMBL/GenBank/DDBJ whole genome shotgun (WGS) entry which is preliminary data.</text>
</comment>
<sequence>MMSTHTRLYDTWSDAMAVVDRLRAARIPNDDISVISPESEDNRVSDGAEATAAGSGIGAVLGGSAGALAGVGLLAIPGLGPIVATGWFVSTLAGLAAGAVAGGVAGGIVDALTSSGMTPEEAEVYAEAIRRGGTMVTVRTDDSQDALVARLLDETPPVNLTEREQLYRESGWTGFDPTLQPSAADELNRRPPPG</sequence>
<dbReference type="InterPro" id="IPR052948">
    <property type="entry name" value="Low_temp-induced_all0457"/>
</dbReference>